<dbReference type="PANTHER" id="PTHR30055:SF220">
    <property type="entry name" value="TETR-FAMILY REGULATORY PROTEIN"/>
    <property type="match status" value="1"/>
</dbReference>
<dbReference type="InterPro" id="IPR001647">
    <property type="entry name" value="HTH_TetR"/>
</dbReference>
<keyword evidence="1" id="KW-0805">Transcription regulation</keyword>
<keyword evidence="2 4" id="KW-0238">DNA-binding</keyword>
<evidence type="ECO:0000256" key="1">
    <source>
        <dbReference type="ARBA" id="ARBA00023015"/>
    </source>
</evidence>
<protein>
    <recommendedName>
        <fullName evidence="5">HTH tetR-type domain-containing protein</fullName>
    </recommendedName>
</protein>
<dbReference type="EMBL" id="MSPX01000008">
    <property type="protein sequence ID" value="OQP86268.1"/>
    <property type="molecule type" value="Genomic_DNA"/>
</dbReference>
<dbReference type="RefSeq" id="WP_081176246.1">
    <property type="nucleotide sequence ID" value="NZ_MSPX01000008.1"/>
</dbReference>
<dbReference type="InterPro" id="IPR036271">
    <property type="entry name" value="Tet_transcr_reg_TetR-rel_C_sf"/>
</dbReference>
<proteinExistence type="predicted"/>
<evidence type="ECO:0000256" key="3">
    <source>
        <dbReference type="ARBA" id="ARBA00023163"/>
    </source>
</evidence>
<dbReference type="InterPro" id="IPR050109">
    <property type="entry name" value="HTH-type_TetR-like_transc_reg"/>
</dbReference>
<dbReference type="InterPro" id="IPR025996">
    <property type="entry name" value="MT1864/Rv1816-like_C"/>
</dbReference>
<dbReference type="Proteomes" id="UP000192652">
    <property type="component" value="Unassembled WGS sequence"/>
</dbReference>
<organism evidence="6 7">
    <name type="scientific">Xaviernesmea rhizosphaerae</name>
    <dbReference type="NCBI Taxonomy" id="1672749"/>
    <lineage>
        <taxon>Bacteria</taxon>
        <taxon>Pseudomonadati</taxon>
        <taxon>Pseudomonadota</taxon>
        <taxon>Alphaproteobacteria</taxon>
        <taxon>Hyphomicrobiales</taxon>
        <taxon>Rhizobiaceae</taxon>
        <taxon>Rhizobium/Agrobacterium group</taxon>
        <taxon>Xaviernesmea</taxon>
    </lineage>
</organism>
<feature type="domain" description="HTH tetR-type" evidence="5">
    <location>
        <begin position="9"/>
        <end position="69"/>
    </location>
</feature>
<evidence type="ECO:0000313" key="7">
    <source>
        <dbReference type="Proteomes" id="UP000192652"/>
    </source>
</evidence>
<feature type="DNA-binding region" description="H-T-H motif" evidence="4">
    <location>
        <begin position="32"/>
        <end position="51"/>
    </location>
</feature>
<evidence type="ECO:0000256" key="4">
    <source>
        <dbReference type="PROSITE-ProRule" id="PRU00335"/>
    </source>
</evidence>
<evidence type="ECO:0000313" key="6">
    <source>
        <dbReference type="EMBL" id="OQP86268.1"/>
    </source>
</evidence>
<accession>A0ABX3PDY7</accession>
<dbReference type="InterPro" id="IPR009057">
    <property type="entry name" value="Homeodomain-like_sf"/>
</dbReference>
<dbReference type="PANTHER" id="PTHR30055">
    <property type="entry name" value="HTH-TYPE TRANSCRIPTIONAL REGULATOR RUTR"/>
    <property type="match status" value="1"/>
</dbReference>
<name>A0ABX3PDY7_9HYPH</name>
<evidence type="ECO:0000256" key="2">
    <source>
        <dbReference type="ARBA" id="ARBA00023125"/>
    </source>
</evidence>
<dbReference type="SUPFAM" id="SSF48498">
    <property type="entry name" value="Tetracyclin repressor-like, C-terminal domain"/>
    <property type="match status" value="1"/>
</dbReference>
<dbReference type="SUPFAM" id="SSF46689">
    <property type="entry name" value="Homeodomain-like"/>
    <property type="match status" value="1"/>
</dbReference>
<dbReference type="Pfam" id="PF13305">
    <property type="entry name" value="TetR_C_33"/>
    <property type="match status" value="1"/>
</dbReference>
<keyword evidence="3" id="KW-0804">Transcription</keyword>
<gene>
    <name evidence="6" type="ORF">BTR14_11270</name>
</gene>
<dbReference type="Pfam" id="PF00440">
    <property type="entry name" value="TetR_N"/>
    <property type="match status" value="1"/>
</dbReference>
<dbReference type="Gene3D" id="1.10.357.10">
    <property type="entry name" value="Tetracycline Repressor, domain 2"/>
    <property type="match status" value="1"/>
</dbReference>
<comment type="caution">
    <text evidence="6">The sequence shown here is derived from an EMBL/GenBank/DDBJ whole genome shotgun (WGS) entry which is preliminary data.</text>
</comment>
<dbReference type="PROSITE" id="PS50977">
    <property type="entry name" value="HTH_TETR_2"/>
    <property type="match status" value="1"/>
</dbReference>
<dbReference type="PRINTS" id="PR00455">
    <property type="entry name" value="HTHTETR"/>
</dbReference>
<sequence>MREVKDRPANLREACVEEARAIVAEDGLEKLSLREVARRLGVSHGAPYRHFPSRDHLLAEIVARAFAAFAEALDTRSQKSEPPQDFGAMGRAYLTYALEQPLNYRLMFGTPLPAPTDHPEMMRQARHAFALLRENLKAAHAAGDRPIDAEALDRHALFIWATMHGTASLLASDAIRQIDLSDSVLAGAPEHSLTMIGRALALC</sequence>
<keyword evidence="7" id="KW-1185">Reference proteome</keyword>
<evidence type="ECO:0000259" key="5">
    <source>
        <dbReference type="PROSITE" id="PS50977"/>
    </source>
</evidence>
<reference evidence="6 7" key="1">
    <citation type="journal article" date="2017" name="Antonie Van Leeuwenhoek">
        <title>Rhizobium rhizosphaerae sp. nov., a novel species isolated from rice rhizosphere.</title>
        <authorList>
            <person name="Zhao J.J."/>
            <person name="Zhang J."/>
            <person name="Zhang R.J."/>
            <person name="Zhang C.W."/>
            <person name="Yin H.Q."/>
            <person name="Zhang X.X."/>
        </authorList>
    </citation>
    <scope>NUCLEOTIDE SEQUENCE [LARGE SCALE GENOMIC DNA]</scope>
    <source>
        <strain evidence="6 7">RD15</strain>
    </source>
</reference>